<organism evidence="1">
    <name type="scientific">Buchnera aphidicola</name>
    <name type="common">Anoecia corni</name>
    <dbReference type="NCBI Taxonomy" id="2994477"/>
    <lineage>
        <taxon>Bacteria</taxon>
        <taxon>Pseudomonadati</taxon>
        <taxon>Pseudomonadota</taxon>
        <taxon>Gammaproteobacteria</taxon>
        <taxon>Enterobacterales</taxon>
        <taxon>Erwiniaceae</taxon>
        <taxon>Buchnera</taxon>
    </lineage>
</organism>
<proteinExistence type="predicted"/>
<dbReference type="AlphaFoldDB" id="A0AAT9IGW6"/>
<dbReference type="EMBL" id="OZ060371">
    <property type="protein sequence ID" value="CAL4044027.1"/>
    <property type="molecule type" value="Genomic_DNA"/>
</dbReference>
<gene>
    <name evidence="1" type="primary">yba3</name>
    <name evidence="1" type="ORF">BUANCORI2928_460</name>
</gene>
<dbReference type="RefSeq" id="WP_367680976.1">
    <property type="nucleotide sequence ID" value="NZ_OZ060371.1"/>
</dbReference>
<name>A0AAT9IGW6_9GAMM</name>
<reference evidence="1" key="1">
    <citation type="submission" date="2024-06" db="EMBL/GenBank/DDBJ databases">
        <authorList>
            <person name="Manzano-Marin A."/>
            <person name="Manzano-Marin A."/>
            <person name="Alejandro Manzano Marin A."/>
        </authorList>
    </citation>
    <scope>NUCLEOTIDE SEQUENCE</scope>
    <source>
        <strain evidence="1">Ancorni-2928</strain>
    </source>
</reference>
<protein>
    <submittedName>
        <fullName evidence="1">Uncharacterized protein</fullName>
    </submittedName>
</protein>
<sequence length="427" mass="49500">MPNIELVNSNSSTIKNDIKENNVTTFIKSSNNYNNNVNENKNTNKTSVILYNPTTNEGEYISSDDDRVNQDLGYSSVKNIDNKDNNKSIAINNLNFFSFSSLIPKFFFSNNSEELKKIDRSFFNRIFGSLTMMGVTTDLGSVDNDKPEENILASKNIDYSKLNSAVSHVSKDVKETINEKIIPMFRRLKQVKDKVCDFLSADYERQRLEKEFYNNCVTAASSVPVRKTDNEPVVTPDENSAYIERVNPLLNSQTNVNWVYLSKDIAFLETKDVKNELEDEFKEVQKSNNLSNNFTNKFKKSEYVCNDTILKNCSLDKFMRDFKEKITDPEDQKIFSVLASKKLFTVPQEFIRENYSQVHAYENQDPIYRYEFVKSENNERQVIATKIIQSNKLESKDSIERNMFGMRTTISFDQNRISDIEYQILVK</sequence>
<accession>A0AAT9IGW6</accession>
<evidence type="ECO:0000313" key="1">
    <source>
        <dbReference type="EMBL" id="CAL4044027.1"/>
    </source>
</evidence>